<dbReference type="InterPro" id="IPR011234">
    <property type="entry name" value="Fumarylacetoacetase-like_C"/>
</dbReference>
<dbReference type="Gene3D" id="3.90.850.10">
    <property type="entry name" value="Fumarylacetoacetase-like, C-terminal domain"/>
    <property type="match status" value="1"/>
</dbReference>
<organism evidence="4 5">
    <name type="scientific">Streptomyces aurantiacus</name>
    <dbReference type="NCBI Taxonomy" id="47760"/>
    <lineage>
        <taxon>Bacteria</taxon>
        <taxon>Bacillati</taxon>
        <taxon>Actinomycetota</taxon>
        <taxon>Actinomycetes</taxon>
        <taxon>Kitasatosporales</taxon>
        <taxon>Streptomycetaceae</taxon>
        <taxon>Streptomyces</taxon>
        <taxon>Streptomyces aurantiacus group</taxon>
    </lineage>
</organism>
<dbReference type="EMBL" id="AP023440">
    <property type="protein sequence ID" value="BCL28632.1"/>
    <property type="molecule type" value="Genomic_DNA"/>
</dbReference>
<dbReference type="RefSeq" id="WP_190850860.1">
    <property type="nucleotide sequence ID" value="NZ_AP023440.1"/>
</dbReference>
<accession>A0A7G1P0X0</accession>
<keyword evidence="2" id="KW-0479">Metal-binding</keyword>
<evidence type="ECO:0000313" key="5">
    <source>
        <dbReference type="Proteomes" id="UP000516444"/>
    </source>
</evidence>
<evidence type="ECO:0000256" key="2">
    <source>
        <dbReference type="ARBA" id="ARBA00022723"/>
    </source>
</evidence>
<dbReference type="GO" id="GO:0044281">
    <property type="term" value="P:small molecule metabolic process"/>
    <property type="evidence" value="ECO:0007669"/>
    <property type="project" value="UniProtKB-ARBA"/>
</dbReference>
<dbReference type="PANTHER" id="PTHR42796">
    <property type="entry name" value="FUMARYLACETOACETATE HYDROLASE DOMAIN-CONTAINING PROTEIN 2A-RELATED"/>
    <property type="match status" value="1"/>
</dbReference>
<comment type="similarity">
    <text evidence="1">Belongs to the FAH family.</text>
</comment>
<keyword evidence="5" id="KW-1185">Reference proteome</keyword>
<dbReference type="PANTHER" id="PTHR42796:SF4">
    <property type="entry name" value="FUMARYLACETOACETATE HYDROLASE DOMAIN-CONTAINING PROTEIN 2A"/>
    <property type="match status" value="1"/>
</dbReference>
<protein>
    <submittedName>
        <fullName evidence="4">2-hydroxyhepta-2,4-diene-1,7-dioate isomerase</fullName>
    </submittedName>
</protein>
<evidence type="ECO:0000313" key="4">
    <source>
        <dbReference type="EMBL" id="BCL28632.1"/>
    </source>
</evidence>
<dbReference type="KEGG" id="sgm:GCM10017557_34910"/>
<evidence type="ECO:0000259" key="3">
    <source>
        <dbReference type="Pfam" id="PF01557"/>
    </source>
</evidence>
<dbReference type="GO" id="GO:0046872">
    <property type="term" value="F:metal ion binding"/>
    <property type="evidence" value="ECO:0007669"/>
    <property type="project" value="UniProtKB-KW"/>
</dbReference>
<proteinExistence type="inferred from homology"/>
<gene>
    <name evidence="4" type="ORF">GCM10017557_34910</name>
</gene>
<reference evidence="4 5" key="1">
    <citation type="journal article" date="2014" name="Int. J. Syst. Evol. Microbiol.">
        <title>Complete genome sequence of Corynebacterium casei LMG S-19264T (=DSM 44701T), isolated from a smear-ripened cheese.</title>
        <authorList>
            <consortium name="US DOE Joint Genome Institute (JGI-PGF)"/>
            <person name="Walter F."/>
            <person name="Albersmeier A."/>
            <person name="Kalinowski J."/>
            <person name="Ruckert C."/>
        </authorList>
    </citation>
    <scope>NUCLEOTIDE SEQUENCE [LARGE SCALE GENOMIC DNA]</scope>
    <source>
        <strain evidence="4 5">JCM 4677</strain>
    </source>
</reference>
<dbReference type="AlphaFoldDB" id="A0A7G1P0X0"/>
<sequence length="282" mass="29609">MRLTTIGITRDRTAAARLDKQHLTLLPHPDVGALLASGMDWAQRAAAHTGDQLPLHAATTTAPLLTPGRLMQMGPNYRTCSKGLNQQHPPKPSLTIVRPHTTAGAQAIVPLPVSPDQGMVWGVELGVVVSRHAHRIPTATALGHVAGYVVVNHLRTTGSTVPVSESRSGPRTRPARSVLLIGPTLVTTDNVPLGGRGLTLTARLDGRLLQKANTSELHFDVATLVAHASTLTTLLPGDLITTGTPGGTLDHPLEPGQNLHVAIKGLGDITTGLTAAETEARR</sequence>
<dbReference type="GO" id="GO:0016853">
    <property type="term" value="F:isomerase activity"/>
    <property type="evidence" value="ECO:0007669"/>
    <property type="project" value="UniProtKB-KW"/>
</dbReference>
<feature type="domain" description="Fumarylacetoacetase-like C-terminal" evidence="3">
    <location>
        <begin position="76"/>
        <end position="271"/>
    </location>
</feature>
<dbReference type="InterPro" id="IPR036663">
    <property type="entry name" value="Fumarylacetoacetase_C_sf"/>
</dbReference>
<dbReference type="InterPro" id="IPR051121">
    <property type="entry name" value="FAH"/>
</dbReference>
<dbReference type="Proteomes" id="UP000516444">
    <property type="component" value="Chromosome"/>
</dbReference>
<dbReference type="SUPFAM" id="SSF56529">
    <property type="entry name" value="FAH"/>
    <property type="match status" value="1"/>
</dbReference>
<keyword evidence="4" id="KW-0413">Isomerase</keyword>
<name>A0A7G1P0X0_9ACTN</name>
<evidence type="ECO:0000256" key="1">
    <source>
        <dbReference type="ARBA" id="ARBA00010211"/>
    </source>
</evidence>
<dbReference type="Pfam" id="PF01557">
    <property type="entry name" value="FAA_hydrolase"/>
    <property type="match status" value="1"/>
</dbReference>